<dbReference type="Proteomes" id="UP000194420">
    <property type="component" value="Unassembled WGS sequence"/>
</dbReference>
<dbReference type="Gene3D" id="1.25.40.10">
    <property type="entry name" value="Tetratricopeptide repeat domain"/>
    <property type="match status" value="2"/>
</dbReference>
<dbReference type="RefSeq" id="WP_086436923.1">
    <property type="nucleotide sequence ID" value="NZ_FXWG01000001.1"/>
</dbReference>
<dbReference type="InterPro" id="IPR011990">
    <property type="entry name" value="TPR-like_helical_dom_sf"/>
</dbReference>
<dbReference type="EMBL" id="FXWG01000001">
    <property type="protein sequence ID" value="SMQ58846.1"/>
    <property type="molecule type" value="Genomic_DNA"/>
</dbReference>
<dbReference type="Pfam" id="PF14559">
    <property type="entry name" value="TPR_19"/>
    <property type="match status" value="1"/>
</dbReference>
<evidence type="ECO:0000313" key="2">
    <source>
        <dbReference type="EMBL" id="SMQ58846.1"/>
    </source>
</evidence>
<evidence type="ECO:0000313" key="3">
    <source>
        <dbReference type="Proteomes" id="UP000194420"/>
    </source>
</evidence>
<dbReference type="OrthoDB" id="9778494at2"/>
<dbReference type="PANTHER" id="PTHR45588">
    <property type="entry name" value="TPR DOMAIN-CONTAINING PROTEIN"/>
    <property type="match status" value="1"/>
</dbReference>
<proteinExistence type="predicted"/>
<reference evidence="3" key="1">
    <citation type="submission" date="2017-04" db="EMBL/GenBank/DDBJ databases">
        <authorList>
            <person name="Varghese N."/>
            <person name="Submissions S."/>
        </authorList>
    </citation>
    <scope>NUCLEOTIDE SEQUENCE [LARGE SCALE GENOMIC DNA]</scope>
</reference>
<evidence type="ECO:0000256" key="1">
    <source>
        <dbReference type="PROSITE-ProRule" id="PRU00339"/>
    </source>
</evidence>
<dbReference type="PANTHER" id="PTHR45588:SF1">
    <property type="entry name" value="WW DOMAIN-CONTAINING PROTEIN"/>
    <property type="match status" value="1"/>
</dbReference>
<organism evidence="2 3">
    <name type="scientific">Altererythrobacter xiamenensis</name>
    <dbReference type="NCBI Taxonomy" id="1316679"/>
    <lineage>
        <taxon>Bacteria</taxon>
        <taxon>Pseudomonadati</taxon>
        <taxon>Pseudomonadota</taxon>
        <taxon>Alphaproteobacteria</taxon>
        <taxon>Sphingomonadales</taxon>
        <taxon>Erythrobacteraceae</taxon>
        <taxon>Altererythrobacter</taxon>
    </lineage>
</organism>
<dbReference type="PROSITE" id="PS50005">
    <property type="entry name" value="TPR"/>
    <property type="match status" value="1"/>
</dbReference>
<protein>
    <submittedName>
        <fullName evidence="2">Tetratricopeptide repeat-containing protein</fullName>
    </submittedName>
</protein>
<gene>
    <name evidence="2" type="ORF">SAMN06297468_0202</name>
</gene>
<accession>A0A1Y6E8B0</accession>
<keyword evidence="3" id="KW-1185">Reference proteome</keyword>
<dbReference type="SMART" id="SM00028">
    <property type="entry name" value="TPR"/>
    <property type="match status" value="3"/>
</dbReference>
<keyword evidence="1" id="KW-0802">TPR repeat</keyword>
<name>A0A1Y6E8B0_9SPHN</name>
<dbReference type="InterPro" id="IPR019734">
    <property type="entry name" value="TPR_rpt"/>
</dbReference>
<dbReference type="SUPFAM" id="SSF48452">
    <property type="entry name" value="TPR-like"/>
    <property type="match status" value="2"/>
</dbReference>
<sequence length="597" mass="65257">MLKAIGFFAALLSAIGLGSETAEDRSGEPSAAQLAALDPTLPGRKACRGIDARGKALEERLALAAAKSPLLLQSAVQDRFPLYSEIGPSDIDVTGLTGEARNYFDQGVALLYGFNHAAAVRSFRKARAYAPECAMCWWGEAYANGLNINAGMSEEQNRQAIFAVKQAQRLSDKSSPMEKALIAAQAARFPDDLGADRAALEANYSEKMMAIAAKYPSSNDVAVLAAESAMNTTPWDYWDPETSEARPQIAQAITLIERVMTDNPRHPQASHLYIHLMENSPDPTKAEAAADRLVDSAPSALGHLVHMPGHIYYRIGRYTDSIEANIKAARADEEYLGVAGDDGLYRFGYYPHNVHFLLTSAQMAGDMYRVANETERLKRILNEDIAKQLPWVQAIHAAPSFALTQYASPAATLALTTKSTELAYVEAMRHYARAVAHARMGDSAEFDADIAAMKTLKSDPQMQVMVDNGFPAPTIVELAIHVAEGRKSHADGEYETAAAHYRAAQELEKQVPYNEPPYWYYPVAQSLGAALYAAGDYEGALAAFREALFKAPNSGWALYGLAQTERKLGNLREARAAEEALSKAWIGENNWLRMDRI</sequence>
<dbReference type="AlphaFoldDB" id="A0A1Y6E8B0"/>
<feature type="repeat" description="TPR" evidence="1">
    <location>
        <begin position="521"/>
        <end position="554"/>
    </location>
</feature>